<keyword evidence="1" id="KW-0732">Signal</keyword>
<name>A0ABU3L9M3_9FLAO</name>
<dbReference type="Pfam" id="PF12771">
    <property type="entry name" value="SusD-like_2"/>
    <property type="match status" value="1"/>
</dbReference>
<comment type="caution">
    <text evidence="2">The sequence shown here is derived from an EMBL/GenBank/DDBJ whole genome shotgun (WGS) entry which is preliminary data.</text>
</comment>
<protein>
    <submittedName>
        <fullName evidence="2">SusD/RagB family nutrient-binding outer membrane lipoprotein</fullName>
    </submittedName>
</protein>
<reference evidence="2 3" key="1">
    <citation type="submission" date="2023-09" db="EMBL/GenBank/DDBJ databases">
        <title>Novel taxa isolated from Blanes Bay.</title>
        <authorList>
            <person name="Rey-Velasco X."/>
            <person name="Lucena T."/>
        </authorList>
    </citation>
    <scope>NUCLEOTIDE SEQUENCE [LARGE SCALE GENOMIC DNA]</scope>
    <source>
        <strain evidence="2 3">S334</strain>
    </source>
</reference>
<dbReference type="SUPFAM" id="SSF48452">
    <property type="entry name" value="TPR-like"/>
    <property type="match status" value="1"/>
</dbReference>
<evidence type="ECO:0000256" key="1">
    <source>
        <dbReference type="SAM" id="SignalP"/>
    </source>
</evidence>
<dbReference type="InterPro" id="IPR041662">
    <property type="entry name" value="SusD-like_2"/>
</dbReference>
<dbReference type="EMBL" id="JAVTTP010000001">
    <property type="protein sequence ID" value="MDT7830440.1"/>
    <property type="molecule type" value="Genomic_DNA"/>
</dbReference>
<keyword evidence="3" id="KW-1185">Reference proteome</keyword>
<dbReference type="Proteomes" id="UP001250656">
    <property type="component" value="Unassembled WGS sequence"/>
</dbReference>
<feature type="signal peptide" evidence="1">
    <location>
        <begin position="1"/>
        <end position="23"/>
    </location>
</feature>
<dbReference type="RefSeq" id="WP_314016703.1">
    <property type="nucleotide sequence ID" value="NZ_JAVTTP010000001.1"/>
</dbReference>
<sequence length="487" mass="54136">MKASLFNKNLLTAVILFSLTACDLDINEDPNNPTNATVSELLPHGQVSVIQPFASLVNAITSSAVQTRVSTRYDNYTVSRTTIDGIWNNNLYSGGLKDLETTIVQGTENEQWHYVGIAKLMKAYTFSLMVDLWNDIPYSEAFNPDFDDPAYDSGSAVYTNLEALIVEAMADLDKASERSPANDDLIYGGDLNKWKRMGNTLLLKMYNQTRLVDDNVGGKIEALIADNNLIQSSDDDFQLVYGNTASPENRMQLFVEDYVTRLDNRISNYFYDVLTDANDPRIPYYLYNQSNTFVGRDAGNPSGLSTFEDQDTRTFHGAYPAGGKYDDGSATVTTGDSGLKGAATYRMMTYAMRLFIEAEAALTLDITASASVVELLEQGIRESMEKVNELGVGPGISESQIDQYVAERLDVFNAADGAGKLEVVMMEKYKHLFGNGMEQYNDWRRTGFPNDLTLVVQTSLVLNRFPYPSSATPPTLPNNNELVFWDK</sequence>
<accession>A0ABU3L9M3</accession>
<proteinExistence type="predicted"/>
<keyword evidence="2" id="KW-0449">Lipoprotein</keyword>
<organism evidence="2 3">
    <name type="scientific">Pricia mediterranea</name>
    <dbReference type="NCBI Taxonomy" id="3076079"/>
    <lineage>
        <taxon>Bacteria</taxon>
        <taxon>Pseudomonadati</taxon>
        <taxon>Bacteroidota</taxon>
        <taxon>Flavobacteriia</taxon>
        <taxon>Flavobacteriales</taxon>
        <taxon>Flavobacteriaceae</taxon>
        <taxon>Pricia</taxon>
    </lineage>
</organism>
<dbReference type="Gene3D" id="1.25.40.390">
    <property type="match status" value="1"/>
</dbReference>
<feature type="chain" id="PRO_5047415505" evidence="1">
    <location>
        <begin position="24"/>
        <end position="487"/>
    </location>
</feature>
<evidence type="ECO:0000313" key="3">
    <source>
        <dbReference type="Proteomes" id="UP001250656"/>
    </source>
</evidence>
<gene>
    <name evidence="2" type="ORF">RQM65_17360</name>
</gene>
<evidence type="ECO:0000313" key="2">
    <source>
        <dbReference type="EMBL" id="MDT7830440.1"/>
    </source>
</evidence>
<dbReference type="PROSITE" id="PS51257">
    <property type="entry name" value="PROKAR_LIPOPROTEIN"/>
    <property type="match status" value="1"/>
</dbReference>
<dbReference type="InterPro" id="IPR011990">
    <property type="entry name" value="TPR-like_helical_dom_sf"/>
</dbReference>